<dbReference type="PANTHER" id="PTHR43827">
    <property type="entry name" value="2,5-DIKETO-D-GLUCONIC ACID REDUCTASE"/>
    <property type="match status" value="1"/>
</dbReference>
<dbReference type="PROSITE" id="PS00798">
    <property type="entry name" value="ALDOKETO_REDUCTASE_1"/>
    <property type="match status" value="1"/>
</dbReference>
<dbReference type="InterPro" id="IPR023210">
    <property type="entry name" value="NADP_OxRdtase_dom"/>
</dbReference>
<dbReference type="Gene3D" id="3.20.20.100">
    <property type="entry name" value="NADP-dependent oxidoreductase domain"/>
    <property type="match status" value="1"/>
</dbReference>
<dbReference type="Pfam" id="PF00248">
    <property type="entry name" value="Aldo_ket_red"/>
    <property type="match status" value="1"/>
</dbReference>
<dbReference type="Proteomes" id="UP000316181">
    <property type="component" value="Unassembled WGS sequence"/>
</dbReference>
<comment type="similarity">
    <text evidence="1">Belongs to the aldo/keto reductase family.</text>
</comment>
<evidence type="ECO:0000256" key="1">
    <source>
        <dbReference type="ARBA" id="ARBA00007905"/>
    </source>
</evidence>
<accession>A0A542SNY1</accession>
<feature type="active site" description="Proton donor" evidence="4">
    <location>
        <position position="57"/>
    </location>
</feature>
<evidence type="ECO:0000259" key="7">
    <source>
        <dbReference type="Pfam" id="PF00248"/>
    </source>
</evidence>
<keyword evidence="3" id="KW-0560">Oxidoreductase</keyword>
<evidence type="ECO:0000256" key="3">
    <source>
        <dbReference type="ARBA" id="ARBA00023002"/>
    </source>
</evidence>
<evidence type="ECO:0000313" key="9">
    <source>
        <dbReference type="Proteomes" id="UP000316181"/>
    </source>
</evidence>
<dbReference type="PROSITE" id="PS00063">
    <property type="entry name" value="ALDOKETO_REDUCTASE_3"/>
    <property type="match status" value="1"/>
</dbReference>
<evidence type="ECO:0000313" key="8">
    <source>
        <dbReference type="EMBL" id="TQK75967.1"/>
    </source>
</evidence>
<comment type="caution">
    <text evidence="8">The sequence shown here is derived from an EMBL/GenBank/DDBJ whole genome shotgun (WGS) entry which is preliminary data.</text>
</comment>
<dbReference type="OrthoDB" id="9804790at2"/>
<dbReference type="InterPro" id="IPR018170">
    <property type="entry name" value="Aldo/ket_reductase_CS"/>
</dbReference>
<dbReference type="FunFam" id="3.20.20.100:FF:000015">
    <property type="entry name" value="Oxidoreductase, aldo/keto reductase family"/>
    <property type="match status" value="1"/>
</dbReference>
<evidence type="ECO:0000256" key="2">
    <source>
        <dbReference type="ARBA" id="ARBA00022857"/>
    </source>
</evidence>
<dbReference type="SUPFAM" id="SSF51430">
    <property type="entry name" value="NAD(P)-linked oxidoreductase"/>
    <property type="match status" value="1"/>
</dbReference>
<dbReference type="CDD" id="cd19132">
    <property type="entry name" value="AKR_AKR5D1_E1"/>
    <property type="match status" value="1"/>
</dbReference>
<dbReference type="InterPro" id="IPR036812">
    <property type="entry name" value="NAD(P)_OxRdtase_dom_sf"/>
</dbReference>
<evidence type="ECO:0000256" key="5">
    <source>
        <dbReference type="PIRSR" id="PIRSR000097-2"/>
    </source>
</evidence>
<name>A0A542SNY1_9MICO</name>
<gene>
    <name evidence="8" type="ORF">FB389_0611</name>
</gene>
<keyword evidence="2" id="KW-0521">NADP</keyword>
<keyword evidence="9" id="KW-1185">Reference proteome</keyword>
<feature type="binding site" evidence="5">
    <location>
        <position position="115"/>
    </location>
    <ligand>
        <name>substrate</name>
    </ligand>
</feature>
<dbReference type="RefSeq" id="WP_142111296.1">
    <property type="nucleotide sequence ID" value="NZ_BAAATB010000008.1"/>
</dbReference>
<sequence length="285" mass="31321">MTTSPAQPFVPAVRLNNGTQIPAVGLGTYKLNGVDGSKAIGSALDVGYRLVDSAFNYENEGTVGHAVRTSQVPRDQIFVTSKLPGRHQQYDQAITTVQESVYRTGLDYIDLYLIHWPNPQVGKYVEAYRALVDLMKDGLIKAVGVSNFLPEHLHAVIDATGVVPVINQIEFHPYFPQIDAIKVHRELGIQTESWSPVGRGNTVASEPIVQQIAAKHGKSPVQVILRWHTQLGTIPLPKSATPSRQLENLSIFDFTLSDEDIAAITSLGREDGRLANQDPAVYEEF</sequence>
<organism evidence="8 9">
    <name type="scientific">Rarobacter incanus</name>
    <dbReference type="NCBI Taxonomy" id="153494"/>
    <lineage>
        <taxon>Bacteria</taxon>
        <taxon>Bacillati</taxon>
        <taxon>Actinomycetota</taxon>
        <taxon>Actinomycetes</taxon>
        <taxon>Micrococcales</taxon>
        <taxon>Rarobacteraceae</taxon>
        <taxon>Rarobacter</taxon>
    </lineage>
</organism>
<dbReference type="GO" id="GO:0016616">
    <property type="term" value="F:oxidoreductase activity, acting on the CH-OH group of donors, NAD or NADP as acceptor"/>
    <property type="evidence" value="ECO:0007669"/>
    <property type="project" value="UniProtKB-ARBA"/>
</dbReference>
<proteinExistence type="inferred from homology"/>
<evidence type="ECO:0000256" key="4">
    <source>
        <dbReference type="PIRSR" id="PIRSR000097-1"/>
    </source>
</evidence>
<dbReference type="PIRSF" id="PIRSF000097">
    <property type="entry name" value="AKR"/>
    <property type="match status" value="1"/>
</dbReference>
<dbReference type="PANTHER" id="PTHR43827:SF3">
    <property type="entry name" value="NADP-DEPENDENT OXIDOREDUCTASE DOMAIN-CONTAINING PROTEIN"/>
    <property type="match status" value="1"/>
</dbReference>
<protein>
    <submittedName>
        <fullName evidence="8">Diketogulonate reductase-like aldo/keto reductase</fullName>
    </submittedName>
</protein>
<evidence type="ECO:0000256" key="6">
    <source>
        <dbReference type="PIRSR" id="PIRSR000097-3"/>
    </source>
</evidence>
<feature type="domain" description="NADP-dependent oxidoreductase" evidence="7">
    <location>
        <begin position="25"/>
        <end position="267"/>
    </location>
</feature>
<feature type="site" description="Lowers pKa of active site Tyr" evidence="6">
    <location>
        <position position="82"/>
    </location>
</feature>
<dbReference type="InterPro" id="IPR020471">
    <property type="entry name" value="AKR"/>
</dbReference>
<reference evidence="8 9" key="1">
    <citation type="submission" date="2019-06" db="EMBL/GenBank/DDBJ databases">
        <title>Sequencing the genomes of 1000 actinobacteria strains.</title>
        <authorList>
            <person name="Klenk H.-P."/>
        </authorList>
    </citation>
    <scope>NUCLEOTIDE SEQUENCE [LARGE SCALE GENOMIC DNA]</scope>
    <source>
        <strain evidence="8 9">DSM 10596</strain>
    </source>
</reference>
<dbReference type="PRINTS" id="PR00069">
    <property type="entry name" value="ALDKETRDTASE"/>
</dbReference>
<dbReference type="AlphaFoldDB" id="A0A542SNY1"/>
<dbReference type="PROSITE" id="PS00062">
    <property type="entry name" value="ALDOKETO_REDUCTASE_2"/>
    <property type="match status" value="1"/>
</dbReference>
<dbReference type="EMBL" id="VFNV01000001">
    <property type="protein sequence ID" value="TQK75967.1"/>
    <property type="molecule type" value="Genomic_DNA"/>
</dbReference>